<evidence type="ECO:0000256" key="1">
    <source>
        <dbReference type="ARBA" id="ARBA00004141"/>
    </source>
</evidence>
<evidence type="ECO:0000256" key="2">
    <source>
        <dbReference type="ARBA" id="ARBA00009399"/>
    </source>
</evidence>
<dbReference type="Pfam" id="PF04138">
    <property type="entry name" value="GtrA_DPMS_TM"/>
    <property type="match status" value="1"/>
</dbReference>
<evidence type="ECO:0000256" key="6">
    <source>
        <dbReference type="SAM" id="Phobius"/>
    </source>
</evidence>
<proteinExistence type="inferred from homology"/>
<organism evidence="8 9">
    <name type="scientific">Halalkalicoccus paucihalophilus</name>
    <dbReference type="NCBI Taxonomy" id="1008153"/>
    <lineage>
        <taxon>Archaea</taxon>
        <taxon>Methanobacteriati</taxon>
        <taxon>Methanobacteriota</taxon>
        <taxon>Stenosarchaea group</taxon>
        <taxon>Halobacteria</taxon>
        <taxon>Halobacteriales</taxon>
        <taxon>Halococcaceae</taxon>
        <taxon>Halalkalicoccus</taxon>
    </lineage>
</organism>
<dbReference type="Proteomes" id="UP000075321">
    <property type="component" value="Unassembled WGS sequence"/>
</dbReference>
<dbReference type="RefSeq" id="WP_066378325.1">
    <property type="nucleotide sequence ID" value="NZ_LTAZ01000001.1"/>
</dbReference>
<feature type="domain" description="GtrA/DPMS transmembrane" evidence="7">
    <location>
        <begin position="20"/>
        <end position="139"/>
    </location>
</feature>
<comment type="subcellular location">
    <subcellularLocation>
        <location evidence="1">Membrane</location>
        <topology evidence="1">Multi-pass membrane protein</topology>
    </subcellularLocation>
</comment>
<dbReference type="PANTHER" id="PTHR38459">
    <property type="entry name" value="PROPHAGE BACTOPRENOL-LINKED GLUCOSE TRANSLOCASE HOMOLOG"/>
    <property type="match status" value="1"/>
</dbReference>
<comment type="similarity">
    <text evidence="2">Belongs to the GtrA family.</text>
</comment>
<dbReference type="OrthoDB" id="198107at2157"/>
<evidence type="ECO:0000313" key="8">
    <source>
        <dbReference type="EMBL" id="KYH27499.1"/>
    </source>
</evidence>
<dbReference type="InterPro" id="IPR007267">
    <property type="entry name" value="GtrA_DPMS_TM"/>
</dbReference>
<comment type="caution">
    <text evidence="8">The sequence shown here is derived from an EMBL/GenBank/DDBJ whole genome shotgun (WGS) entry which is preliminary data.</text>
</comment>
<gene>
    <name evidence="8" type="ORF">HAPAU_01670</name>
</gene>
<keyword evidence="9" id="KW-1185">Reference proteome</keyword>
<name>A0A151AIL0_9EURY</name>
<accession>A0A151AIL0</accession>
<dbReference type="EMBL" id="LTAZ01000001">
    <property type="protein sequence ID" value="KYH27499.1"/>
    <property type="molecule type" value="Genomic_DNA"/>
</dbReference>
<evidence type="ECO:0000259" key="7">
    <source>
        <dbReference type="Pfam" id="PF04138"/>
    </source>
</evidence>
<protein>
    <submittedName>
        <fullName evidence="8">GtrA-like protein</fullName>
    </submittedName>
</protein>
<dbReference type="GO" id="GO:0000271">
    <property type="term" value="P:polysaccharide biosynthetic process"/>
    <property type="evidence" value="ECO:0007669"/>
    <property type="project" value="InterPro"/>
</dbReference>
<feature type="transmembrane region" description="Helical" evidence="6">
    <location>
        <begin position="103"/>
        <end position="129"/>
    </location>
</feature>
<feature type="transmembrane region" description="Helical" evidence="6">
    <location>
        <begin position="46"/>
        <end position="65"/>
    </location>
</feature>
<dbReference type="AlphaFoldDB" id="A0A151AIL0"/>
<evidence type="ECO:0000313" key="9">
    <source>
        <dbReference type="Proteomes" id="UP000075321"/>
    </source>
</evidence>
<sequence length="141" mass="15594">MVRALLRQAVDGRFAVRIRRFAIVGAVAAGLQTLLLGGFVEYAGVHYLLAATIAIEITIIFQYILNNLWTFRAVKNTGWGEYLHGLVKTNVVRGSAIPIQLGVLYGIVTWSGVAYLIANVIAILVSGVYRYVLDARWTWNV</sequence>
<keyword evidence="4 6" id="KW-1133">Transmembrane helix</keyword>
<feature type="transmembrane region" description="Helical" evidence="6">
    <location>
        <begin position="21"/>
        <end position="40"/>
    </location>
</feature>
<evidence type="ECO:0000256" key="3">
    <source>
        <dbReference type="ARBA" id="ARBA00022692"/>
    </source>
</evidence>
<evidence type="ECO:0000256" key="4">
    <source>
        <dbReference type="ARBA" id="ARBA00022989"/>
    </source>
</evidence>
<dbReference type="PANTHER" id="PTHR38459:SF1">
    <property type="entry name" value="PROPHAGE BACTOPRENOL-LINKED GLUCOSE TRANSLOCASE HOMOLOG"/>
    <property type="match status" value="1"/>
</dbReference>
<dbReference type="GO" id="GO:0005886">
    <property type="term" value="C:plasma membrane"/>
    <property type="evidence" value="ECO:0007669"/>
    <property type="project" value="TreeGrafter"/>
</dbReference>
<reference evidence="8 9" key="1">
    <citation type="submission" date="2016-02" db="EMBL/GenBank/DDBJ databases">
        <title>Genome sequence of Halalkalicoccus paucihalophilus DSM 24557.</title>
        <authorList>
            <person name="Poehlein A."/>
            <person name="Daniel R."/>
        </authorList>
    </citation>
    <scope>NUCLEOTIDE SEQUENCE [LARGE SCALE GENOMIC DNA]</scope>
    <source>
        <strain evidence="8 9">DSM 24557</strain>
    </source>
</reference>
<keyword evidence="3 6" id="KW-0812">Transmembrane</keyword>
<dbReference type="InterPro" id="IPR051401">
    <property type="entry name" value="GtrA_CellWall_Glycosyl"/>
</dbReference>
<dbReference type="PATRIC" id="fig|1008153.3.peg.170"/>
<keyword evidence="5 6" id="KW-0472">Membrane</keyword>
<evidence type="ECO:0000256" key="5">
    <source>
        <dbReference type="ARBA" id="ARBA00023136"/>
    </source>
</evidence>